<keyword evidence="4 5" id="KW-0472">Membrane</keyword>
<dbReference type="PANTHER" id="PTHR42861">
    <property type="entry name" value="CALCIUM-TRANSPORTING ATPASE"/>
    <property type="match status" value="1"/>
</dbReference>
<dbReference type="SUPFAM" id="SSF81665">
    <property type="entry name" value="Calcium ATPase, transmembrane domain M"/>
    <property type="match status" value="1"/>
</dbReference>
<organism evidence="8 9">
    <name type="scientific">Paraburkholderia tagetis</name>
    <dbReference type="NCBI Taxonomy" id="2913261"/>
    <lineage>
        <taxon>Bacteria</taxon>
        <taxon>Pseudomonadati</taxon>
        <taxon>Pseudomonadota</taxon>
        <taxon>Betaproteobacteria</taxon>
        <taxon>Burkholderiales</taxon>
        <taxon>Burkholderiaceae</taxon>
        <taxon>Paraburkholderia</taxon>
    </lineage>
</organism>
<dbReference type="RefSeq" id="WP_238466617.1">
    <property type="nucleotide sequence ID" value="NZ_JAKLJA010000026.1"/>
</dbReference>
<feature type="transmembrane region" description="Helical" evidence="5">
    <location>
        <begin position="129"/>
        <end position="147"/>
    </location>
</feature>
<dbReference type="NCBIfam" id="TIGR01494">
    <property type="entry name" value="ATPase_P-type"/>
    <property type="match status" value="1"/>
</dbReference>
<dbReference type="Pfam" id="PF01569">
    <property type="entry name" value="PAP2"/>
    <property type="match status" value="1"/>
</dbReference>
<dbReference type="InterPro" id="IPR001757">
    <property type="entry name" value="P_typ_ATPase"/>
</dbReference>
<feature type="transmembrane region" description="Helical" evidence="5">
    <location>
        <begin position="159"/>
        <end position="186"/>
    </location>
</feature>
<feature type="transmembrane region" description="Helical" evidence="5">
    <location>
        <begin position="317"/>
        <end position="338"/>
    </location>
</feature>
<evidence type="ECO:0000256" key="1">
    <source>
        <dbReference type="ARBA" id="ARBA00004370"/>
    </source>
</evidence>
<accession>A0A9X1RR51</accession>
<keyword evidence="9" id="KW-1185">Reference proteome</keyword>
<evidence type="ECO:0000259" key="6">
    <source>
        <dbReference type="Pfam" id="PF00122"/>
    </source>
</evidence>
<evidence type="ECO:0000256" key="3">
    <source>
        <dbReference type="ARBA" id="ARBA00022989"/>
    </source>
</evidence>
<dbReference type="InterPro" id="IPR018303">
    <property type="entry name" value="ATPase_P-typ_P_site"/>
</dbReference>
<dbReference type="GO" id="GO:0016020">
    <property type="term" value="C:membrane"/>
    <property type="evidence" value="ECO:0007669"/>
    <property type="project" value="UniProtKB-SubCell"/>
</dbReference>
<proteinExistence type="predicted"/>
<dbReference type="InterPro" id="IPR059000">
    <property type="entry name" value="ATPase_P-type_domA"/>
</dbReference>
<keyword evidence="2 5" id="KW-0812">Transmembrane</keyword>
<dbReference type="GO" id="GO:0016887">
    <property type="term" value="F:ATP hydrolysis activity"/>
    <property type="evidence" value="ECO:0007669"/>
    <property type="project" value="InterPro"/>
</dbReference>
<sequence length="618" mass="65684">MAGEAPARPARAAAPAARVRRAGQTIKIHPGAIVKDDLIAVERGDQIVVDGVVCAANGPEIDESLLTGESEPQARAPGSGLLSGSFVVAGQGWYRATHVGREAWAQNLATQVRRFAPPLSELSAGIDRILRYISWAIAPLAALMVATQHLRGVRFGEALLFSAGGVACMVPEGLVLLMSVALAIGAMRLAQRGALMQELPAIETLARVDVVCLDKTGTLTEGAPIMERLERLGADPDVDDALAALVLNDPAPNATLRAIAANRAVPPPQWHAVHVVPFSSARKWASATFAGHGTWVLGAPDVIPVLCEGQRRRARTAIVLVTAVAVSLIAASRLYLGVHRVSDVVAGLSFGLAWAIVLAAGYSLQPVQPVGAKRLTGLVVLTLLVGAASHVERWQPTDVVLYRPAEVVEQMPVARWRAGGWRTLPDGRVAVVGRIDEPFSIQWATTATTVDHVMRALGWKAVRSIPDWLVAQESGNAGDTPVIALKFHQGAAPAMVFARNPGAAPGRLLVLRLWPASARLLSGSGHDTIPLWVGTVTREYPEAPLAWTFSTQSTDTDFTAPAAVLAIQFPDAQGVNRDDPGSSAFRSWDRRVWLLCTDATRDVANDPPQSVLTHTTCR</sequence>
<dbReference type="Gene3D" id="1.20.1110.10">
    <property type="entry name" value="Calcium-transporting ATPase, transmembrane domain"/>
    <property type="match status" value="1"/>
</dbReference>
<evidence type="ECO:0000256" key="4">
    <source>
        <dbReference type="ARBA" id="ARBA00023136"/>
    </source>
</evidence>
<comment type="subcellular location">
    <subcellularLocation>
        <location evidence="1">Membrane</location>
    </subcellularLocation>
</comment>
<dbReference type="Proteomes" id="UP001139308">
    <property type="component" value="Unassembled WGS sequence"/>
</dbReference>
<dbReference type="Pfam" id="PF00122">
    <property type="entry name" value="E1-E2_ATPase"/>
    <property type="match status" value="1"/>
</dbReference>
<dbReference type="EMBL" id="JAKLJA010000026">
    <property type="protein sequence ID" value="MCG5076711.1"/>
    <property type="molecule type" value="Genomic_DNA"/>
</dbReference>
<dbReference type="SUPFAM" id="SSF48317">
    <property type="entry name" value="Acid phosphatase/Vanadium-dependent haloperoxidase"/>
    <property type="match status" value="1"/>
</dbReference>
<dbReference type="SUPFAM" id="SSF56784">
    <property type="entry name" value="HAD-like"/>
    <property type="match status" value="1"/>
</dbReference>
<name>A0A9X1RR51_9BURK</name>
<reference evidence="8" key="1">
    <citation type="submission" date="2022-01" db="EMBL/GenBank/DDBJ databases">
        <title>Genome sequence and assembly of Parabukholderia sp. RG36.</title>
        <authorList>
            <person name="Chhetri G."/>
        </authorList>
    </citation>
    <scope>NUCLEOTIDE SEQUENCE</scope>
    <source>
        <strain evidence="8">RG36</strain>
    </source>
</reference>
<comment type="caution">
    <text evidence="8">The sequence shown here is derived from an EMBL/GenBank/DDBJ whole genome shotgun (WGS) entry which is preliminary data.</text>
</comment>
<dbReference type="InterPro" id="IPR036412">
    <property type="entry name" value="HAD-like_sf"/>
</dbReference>
<evidence type="ECO:0000256" key="5">
    <source>
        <dbReference type="SAM" id="Phobius"/>
    </source>
</evidence>
<dbReference type="SUPFAM" id="SSF81653">
    <property type="entry name" value="Calcium ATPase, transduction domain A"/>
    <property type="match status" value="1"/>
</dbReference>
<feature type="domain" description="Phosphatidic acid phosphatase type 2/haloperoxidase" evidence="7">
    <location>
        <begin position="311"/>
        <end position="359"/>
    </location>
</feature>
<feature type="domain" description="P-type ATPase A" evidence="6">
    <location>
        <begin position="14"/>
        <end position="112"/>
    </location>
</feature>
<evidence type="ECO:0000259" key="7">
    <source>
        <dbReference type="Pfam" id="PF01569"/>
    </source>
</evidence>
<evidence type="ECO:0000313" key="9">
    <source>
        <dbReference type="Proteomes" id="UP001139308"/>
    </source>
</evidence>
<dbReference type="AlphaFoldDB" id="A0A9X1RR51"/>
<dbReference type="Gene3D" id="1.20.144.10">
    <property type="entry name" value="Phosphatidic acid phosphatase type 2/haloperoxidase"/>
    <property type="match status" value="1"/>
</dbReference>
<dbReference type="InterPro" id="IPR000326">
    <property type="entry name" value="PAP2/HPO"/>
</dbReference>
<dbReference type="InterPro" id="IPR036938">
    <property type="entry name" value="PAP2/HPO_sf"/>
</dbReference>
<feature type="transmembrane region" description="Helical" evidence="5">
    <location>
        <begin position="344"/>
        <end position="364"/>
    </location>
</feature>
<dbReference type="PRINTS" id="PR00119">
    <property type="entry name" value="CATATPASE"/>
</dbReference>
<dbReference type="PROSITE" id="PS00154">
    <property type="entry name" value="ATPASE_E1_E2"/>
    <property type="match status" value="1"/>
</dbReference>
<dbReference type="GO" id="GO:0005524">
    <property type="term" value="F:ATP binding"/>
    <property type="evidence" value="ECO:0007669"/>
    <property type="project" value="InterPro"/>
</dbReference>
<protein>
    <submittedName>
        <fullName evidence="8">HAD-IC family P-type ATPase</fullName>
    </submittedName>
</protein>
<dbReference type="InterPro" id="IPR023298">
    <property type="entry name" value="ATPase_P-typ_TM_dom_sf"/>
</dbReference>
<keyword evidence="3 5" id="KW-1133">Transmembrane helix</keyword>
<dbReference type="InterPro" id="IPR008250">
    <property type="entry name" value="ATPase_P-typ_transduc_dom_A_sf"/>
</dbReference>
<evidence type="ECO:0000256" key="2">
    <source>
        <dbReference type="ARBA" id="ARBA00022692"/>
    </source>
</evidence>
<gene>
    <name evidence="8" type="ORF">L5014_25740</name>
</gene>
<evidence type="ECO:0000313" key="8">
    <source>
        <dbReference type="EMBL" id="MCG5076711.1"/>
    </source>
</evidence>
<dbReference type="Gene3D" id="2.70.150.10">
    <property type="entry name" value="Calcium-transporting ATPase, cytoplasmic transduction domain A"/>
    <property type="match status" value="1"/>
</dbReference>